<evidence type="ECO:0000313" key="2">
    <source>
        <dbReference type="Proteomes" id="UP000236724"/>
    </source>
</evidence>
<dbReference type="RefSeq" id="WP_103922119.1">
    <property type="nucleotide sequence ID" value="NZ_FMSV02000553.1"/>
</dbReference>
<protein>
    <submittedName>
        <fullName evidence="1">Ubiquinone/menaquinone biosynthesis C-methyltransferase UbiE</fullName>
        <ecNumber evidence="1">2.1.1.163</ecNumber>
    </submittedName>
</protein>
<dbReference type="Pfam" id="PF01209">
    <property type="entry name" value="Ubie_methyltran"/>
    <property type="match status" value="1"/>
</dbReference>
<dbReference type="SUPFAM" id="SSF53335">
    <property type="entry name" value="S-adenosyl-L-methionine-dependent methyltransferases"/>
    <property type="match status" value="1"/>
</dbReference>
<accession>A0A1H6FHH4</accession>
<keyword evidence="1" id="KW-0489">Methyltransferase</keyword>
<dbReference type="AlphaFoldDB" id="A0A1H6FHH4"/>
<dbReference type="GO" id="GO:0032259">
    <property type="term" value="P:methylation"/>
    <property type="evidence" value="ECO:0007669"/>
    <property type="project" value="UniProtKB-KW"/>
</dbReference>
<dbReference type="EC" id="2.1.1.163" evidence="1"/>
<organism evidence="1 2">
    <name type="scientific">Candidatus Venteria ishoeyi</name>
    <dbReference type="NCBI Taxonomy" id="1899563"/>
    <lineage>
        <taxon>Bacteria</taxon>
        <taxon>Pseudomonadati</taxon>
        <taxon>Pseudomonadota</taxon>
        <taxon>Gammaproteobacteria</taxon>
        <taxon>Thiotrichales</taxon>
        <taxon>Thiotrichaceae</taxon>
        <taxon>Venteria</taxon>
    </lineage>
</organism>
<dbReference type="InterPro" id="IPR029063">
    <property type="entry name" value="SAM-dependent_MTases_sf"/>
</dbReference>
<dbReference type="EMBL" id="FMSV02000553">
    <property type="protein sequence ID" value="SEH08596.1"/>
    <property type="molecule type" value="Genomic_DNA"/>
</dbReference>
<reference evidence="1 2" key="1">
    <citation type="submission" date="2016-10" db="EMBL/GenBank/DDBJ databases">
        <authorList>
            <person name="de Groot N.N."/>
        </authorList>
    </citation>
    <scope>NUCLEOTIDE SEQUENCE [LARGE SCALE GENOMIC DNA]</scope>
    <source>
        <strain evidence="1">MBHS1</strain>
    </source>
</reference>
<evidence type="ECO:0000313" key="1">
    <source>
        <dbReference type="EMBL" id="SEH08596.1"/>
    </source>
</evidence>
<dbReference type="Gene3D" id="3.40.50.150">
    <property type="entry name" value="Vaccinia Virus protein VP39"/>
    <property type="match status" value="1"/>
</dbReference>
<sequence length="295" mass="32443">MSTSQQPIFYQSRSNETHEAIVTTGMDSPALRFYAFASDQVLNALEPLRGKKLLDIAAGTGHMAISAIQSVKPDGRVHVVEQDAAHLDILFEKQQQLGIEGIDIHEMDLTSLDFRSAYFDVAICIYGVGQLPEPQAAINDWVRVLKPGGKLVLACFAETAFQPLLEKLFIQLETAAETLQPPAKAQLTAQLAKHRQDLQLFSDSNTIQTWLQQAGLDDVAVHSRPLGYHLTQVQDWWEIIAASPWQALIDGLPASVQSNLIARHSEEISALGQSSDDGESFWLDASTHFIGGTKN</sequence>
<dbReference type="GO" id="GO:0043770">
    <property type="term" value="F:demethylmenaquinone methyltransferase activity"/>
    <property type="evidence" value="ECO:0007669"/>
    <property type="project" value="UniProtKB-EC"/>
</dbReference>
<gene>
    <name evidence="1" type="primary">ubiE_2</name>
    <name evidence="1" type="ORF">MBHS_04488</name>
</gene>
<keyword evidence="1" id="KW-0830">Ubiquinone</keyword>
<keyword evidence="1" id="KW-0808">Transferase</keyword>
<dbReference type="CDD" id="cd02440">
    <property type="entry name" value="AdoMet_MTases"/>
    <property type="match status" value="1"/>
</dbReference>
<keyword evidence="2" id="KW-1185">Reference proteome</keyword>
<dbReference type="OrthoDB" id="9808140at2"/>
<dbReference type="PANTHER" id="PTHR43591">
    <property type="entry name" value="METHYLTRANSFERASE"/>
    <property type="match status" value="1"/>
</dbReference>
<dbReference type="Proteomes" id="UP000236724">
    <property type="component" value="Unassembled WGS sequence"/>
</dbReference>
<proteinExistence type="predicted"/>
<name>A0A1H6FHH4_9GAMM</name>